<dbReference type="EMBL" id="FOTK01000037">
    <property type="protein sequence ID" value="SFM54130.1"/>
    <property type="molecule type" value="Genomic_DNA"/>
</dbReference>
<name>A0A1I4RQ76_9HYPH</name>
<reference evidence="2" key="1">
    <citation type="submission" date="2016-10" db="EMBL/GenBank/DDBJ databases">
        <authorList>
            <person name="Varghese N."/>
            <person name="Submissions S."/>
        </authorList>
    </citation>
    <scope>NUCLEOTIDE SEQUENCE [LARGE SCALE GENOMIC DNA]</scope>
    <source>
        <strain evidence="2">BL36</strain>
    </source>
</reference>
<dbReference type="STRING" id="582667.SAMN05192568_103710"/>
<proteinExistence type="predicted"/>
<gene>
    <name evidence="1" type="ORF">SAMN05192568_103710</name>
</gene>
<dbReference type="Proteomes" id="UP000199048">
    <property type="component" value="Unassembled WGS sequence"/>
</dbReference>
<accession>A0A1I4RQ76</accession>
<organism evidence="1 2">
    <name type="scientific">Methylobacterium pseudosasicola</name>
    <dbReference type="NCBI Taxonomy" id="582667"/>
    <lineage>
        <taxon>Bacteria</taxon>
        <taxon>Pseudomonadati</taxon>
        <taxon>Pseudomonadota</taxon>
        <taxon>Alphaproteobacteria</taxon>
        <taxon>Hyphomicrobiales</taxon>
        <taxon>Methylobacteriaceae</taxon>
        <taxon>Methylobacterium</taxon>
    </lineage>
</organism>
<dbReference type="AlphaFoldDB" id="A0A1I4RQ76"/>
<keyword evidence="2" id="KW-1185">Reference proteome</keyword>
<protein>
    <submittedName>
        <fullName evidence="1">Uncharacterized protein</fullName>
    </submittedName>
</protein>
<evidence type="ECO:0000313" key="2">
    <source>
        <dbReference type="Proteomes" id="UP000199048"/>
    </source>
</evidence>
<evidence type="ECO:0000313" key="1">
    <source>
        <dbReference type="EMBL" id="SFM54130.1"/>
    </source>
</evidence>
<sequence length="54" mass="5738">MVEAAIAAHELLLVHGTSTMQLLSRLLLIEVGAEIALRRDAETAANDNPDDPDG</sequence>